<keyword evidence="3" id="KW-1185">Reference proteome</keyword>
<evidence type="ECO:0000313" key="3">
    <source>
        <dbReference type="Proteomes" id="UP001054945"/>
    </source>
</evidence>
<dbReference type="EMBL" id="BPLR01014853">
    <property type="protein sequence ID" value="GIY71753.1"/>
    <property type="molecule type" value="Genomic_DNA"/>
</dbReference>
<comment type="caution">
    <text evidence="2">The sequence shown here is derived from an EMBL/GenBank/DDBJ whole genome shotgun (WGS) entry which is preliminary data.</text>
</comment>
<gene>
    <name evidence="2" type="ORF">CEXT_614621</name>
</gene>
<dbReference type="Proteomes" id="UP001054945">
    <property type="component" value="Unassembled WGS sequence"/>
</dbReference>
<evidence type="ECO:0000313" key="2">
    <source>
        <dbReference type="EMBL" id="GIY71753.1"/>
    </source>
</evidence>
<proteinExistence type="predicted"/>
<feature type="compositionally biased region" description="Basic residues" evidence="1">
    <location>
        <begin position="46"/>
        <end position="56"/>
    </location>
</feature>
<sequence>MVPIREDKIEKPRLVSIHIRPCELEPSRRIPGMNVLRNIDGPKQKERGKRKNRSQHIYHPLRDRKFQKLLERSRNHYQRQSPKIEKYQYVNGPLTKVTWRMTVH</sequence>
<protein>
    <submittedName>
        <fullName evidence="2">Uncharacterized protein</fullName>
    </submittedName>
</protein>
<dbReference type="AlphaFoldDB" id="A0AAV4VNN9"/>
<organism evidence="2 3">
    <name type="scientific">Caerostris extrusa</name>
    <name type="common">Bark spider</name>
    <name type="synonym">Caerostris bankana</name>
    <dbReference type="NCBI Taxonomy" id="172846"/>
    <lineage>
        <taxon>Eukaryota</taxon>
        <taxon>Metazoa</taxon>
        <taxon>Ecdysozoa</taxon>
        <taxon>Arthropoda</taxon>
        <taxon>Chelicerata</taxon>
        <taxon>Arachnida</taxon>
        <taxon>Araneae</taxon>
        <taxon>Araneomorphae</taxon>
        <taxon>Entelegynae</taxon>
        <taxon>Araneoidea</taxon>
        <taxon>Araneidae</taxon>
        <taxon>Caerostris</taxon>
    </lineage>
</organism>
<reference evidence="2 3" key="1">
    <citation type="submission" date="2021-06" db="EMBL/GenBank/DDBJ databases">
        <title>Caerostris extrusa draft genome.</title>
        <authorList>
            <person name="Kono N."/>
            <person name="Arakawa K."/>
        </authorList>
    </citation>
    <scope>NUCLEOTIDE SEQUENCE [LARGE SCALE GENOMIC DNA]</scope>
</reference>
<feature type="region of interest" description="Disordered" evidence="1">
    <location>
        <begin position="33"/>
        <end position="60"/>
    </location>
</feature>
<evidence type="ECO:0000256" key="1">
    <source>
        <dbReference type="SAM" id="MobiDB-lite"/>
    </source>
</evidence>
<accession>A0AAV4VNN9</accession>
<name>A0AAV4VNN9_CAEEX</name>